<sequence length="274" mass="29576">MNRRSAPGREVPDDLCVPQGAMGAPWLTRAARRDWAELAAPSGPAAPFEPEMTHGLPGPARRWLNHAIRPGTPLCGSVRLRMHGRIRLGSWWPFRADQILRPPSGFIWAATARMAGLPVRGFDRYSGGNAEMRWRLLGAVPVMSATGPDVSLSAAGRLASEIVLVPAAALSPAVTWEDVDDEHVIARVGVAGEGHPVTLAVAPSGALTSVTLPRWGDPGKGPFGRHVFGVEVRREATFGGYTVPAGVRAGWWYGTERWADGEFIRFTVDRAVHF</sequence>
<keyword evidence="2" id="KW-1185">Reference proteome</keyword>
<organism evidence="1 2">
    <name type="scientific">Actinomadura graeca</name>
    <dbReference type="NCBI Taxonomy" id="2750812"/>
    <lineage>
        <taxon>Bacteria</taxon>
        <taxon>Bacillati</taxon>
        <taxon>Actinomycetota</taxon>
        <taxon>Actinomycetes</taxon>
        <taxon>Streptosporangiales</taxon>
        <taxon>Thermomonosporaceae</taxon>
        <taxon>Actinomadura</taxon>
    </lineage>
</organism>
<dbReference type="Pfam" id="PF20181">
    <property type="entry name" value="DUF6544"/>
    <property type="match status" value="1"/>
</dbReference>
<dbReference type="Proteomes" id="UP001049518">
    <property type="component" value="Chromosome"/>
</dbReference>
<reference evidence="1" key="1">
    <citation type="submission" date="2020-07" db="EMBL/GenBank/DDBJ databases">
        <authorList>
            <person name="Tarantini F.S."/>
            <person name="Hong K.W."/>
            <person name="Chan K.G."/>
        </authorList>
    </citation>
    <scope>NUCLEOTIDE SEQUENCE</scope>
    <source>
        <strain evidence="1">32-07</strain>
    </source>
</reference>
<evidence type="ECO:0000313" key="2">
    <source>
        <dbReference type="Proteomes" id="UP001049518"/>
    </source>
</evidence>
<proteinExistence type="predicted"/>
<gene>
    <name evidence="1" type="ORF">AGRA3207_001755</name>
</gene>
<name>A0ABX8QQ78_9ACTN</name>
<dbReference type="InterPro" id="IPR046674">
    <property type="entry name" value="DUF6544"/>
</dbReference>
<protein>
    <submittedName>
        <fullName evidence="1">Uncharacterized protein</fullName>
    </submittedName>
</protein>
<accession>A0ABX8QQ78</accession>
<dbReference type="EMBL" id="CP059572">
    <property type="protein sequence ID" value="QXJ20953.1"/>
    <property type="molecule type" value="Genomic_DNA"/>
</dbReference>
<dbReference type="RefSeq" id="WP_231334069.1">
    <property type="nucleotide sequence ID" value="NZ_CP059572.1"/>
</dbReference>
<evidence type="ECO:0000313" key="1">
    <source>
        <dbReference type="EMBL" id="QXJ20953.1"/>
    </source>
</evidence>